<dbReference type="PROSITE" id="PS01136">
    <property type="entry name" value="UPF0034"/>
    <property type="match status" value="1"/>
</dbReference>
<organism evidence="15 16">
    <name type="scientific">Ostreococcus lucimarinus (strain CCE9901)</name>
    <dbReference type="NCBI Taxonomy" id="436017"/>
    <lineage>
        <taxon>Eukaryota</taxon>
        <taxon>Viridiplantae</taxon>
        <taxon>Chlorophyta</taxon>
        <taxon>Mamiellophyceae</taxon>
        <taxon>Mamiellales</taxon>
        <taxon>Bathycoccaceae</taxon>
        <taxon>Ostreococcus</taxon>
    </lineage>
</organism>
<evidence type="ECO:0000256" key="6">
    <source>
        <dbReference type="ARBA" id="ARBA00023002"/>
    </source>
</evidence>
<dbReference type="OrthoDB" id="272303at2759"/>
<comment type="catalytic activity">
    <reaction evidence="10">
        <text>5,6-dihydrouridine(17) in tRNA + NAD(+) = uridine(17) in tRNA + NADH + H(+)</text>
        <dbReference type="Rhea" id="RHEA:53372"/>
        <dbReference type="Rhea" id="RHEA-COMP:13541"/>
        <dbReference type="Rhea" id="RHEA-COMP:13542"/>
        <dbReference type="ChEBI" id="CHEBI:15378"/>
        <dbReference type="ChEBI" id="CHEBI:57540"/>
        <dbReference type="ChEBI" id="CHEBI:57945"/>
        <dbReference type="ChEBI" id="CHEBI:65315"/>
        <dbReference type="ChEBI" id="CHEBI:74443"/>
        <dbReference type="EC" id="1.3.1.88"/>
    </reaction>
    <physiologicalReaction direction="right-to-left" evidence="10">
        <dbReference type="Rhea" id="RHEA:53374"/>
    </physiologicalReaction>
</comment>
<dbReference type="KEGG" id="olu:OSTLU_3755"/>
<evidence type="ECO:0000256" key="10">
    <source>
        <dbReference type="ARBA" id="ARBA00047287"/>
    </source>
</evidence>
<sequence>TAKARGFAFFEALGNPRYHVAPMVDQSELAFRELCKRYGATLGYTPMIHARLFVESPKYRREIFSTSTRDRPLLAQFCANDPEILLRAATMIAPYCDGVDINFGCPQRIAKRGNYGAFLMDDWKTVEALIRKLDEELPVPVTAKIRVYDDLETTLKYAKMVEAAGAQIVAVHGRTREQKRCADIRANWAYIRAIKDALKVPVLANGDIRSLAEARACLEATGADGVLSAEPLLSNPALFSDPPFYAAPTDGYAPIPLDGVAAVDLMIEYFDICKSYTTSFSYIRGHVWKLVGHWMSEFTDLRDEFVA</sequence>
<evidence type="ECO:0000256" key="2">
    <source>
        <dbReference type="ARBA" id="ARBA00022630"/>
    </source>
</evidence>
<evidence type="ECO:0000256" key="7">
    <source>
        <dbReference type="ARBA" id="ARBA00023027"/>
    </source>
</evidence>
<dbReference type="InterPro" id="IPR018517">
    <property type="entry name" value="tRNA_hU_synthase_CS"/>
</dbReference>
<comment type="catalytic activity">
    <reaction evidence="11">
        <text>5,6-dihydrouridine(16) in tRNA + NADP(+) = uridine(16) in tRNA + NADPH + H(+)</text>
        <dbReference type="Rhea" id="RHEA:53376"/>
        <dbReference type="Rhea" id="RHEA-COMP:13543"/>
        <dbReference type="Rhea" id="RHEA-COMP:13544"/>
        <dbReference type="ChEBI" id="CHEBI:15378"/>
        <dbReference type="ChEBI" id="CHEBI:57783"/>
        <dbReference type="ChEBI" id="CHEBI:58349"/>
        <dbReference type="ChEBI" id="CHEBI:65315"/>
        <dbReference type="ChEBI" id="CHEBI:74443"/>
        <dbReference type="EC" id="1.3.1.88"/>
    </reaction>
    <physiologicalReaction direction="right-to-left" evidence="11">
        <dbReference type="Rhea" id="RHEA:53378"/>
    </physiologicalReaction>
</comment>
<evidence type="ECO:0000256" key="9">
    <source>
        <dbReference type="ARBA" id="ARBA00038890"/>
    </source>
</evidence>
<dbReference type="SUPFAM" id="SSF51395">
    <property type="entry name" value="FMN-linked oxidoreductases"/>
    <property type="match status" value="1"/>
</dbReference>
<dbReference type="eggNOG" id="KOG2335">
    <property type="taxonomic scope" value="Eukaryota"/>
</dbReference>
<comment type="catalytic activity">
    <reaction evidence="12">
        <text>5,6-dihydrouridine(16) in tRNA + NAD(+) = uridine(16) in tRNA + NADH + H(+)</text>
        <dbReference type="Rhea" id="RHEA:53380"/>
        <dbReference type="Rhea" id="RHEA-COMP:13543"/>
        <dbReference type="Rhea" id="RHEA-COMP:13544"/>
        <dbReference type="ChEBI" id="CHEBI:15378"/>
        <dbReference type="ChEBI" id="CHEBI:57540"/>
        <dbReference type="ChEBI" id="CHEBI:57945"/>
        <dbReference type="ChEBI" id="CHEBI:65315"/>
        <dbReference type="ChEBI" id="CHEBI:74443"/>
        <dbReference type="EC" id="1.3.1.88"/>
    </reaction>
    <physiologicalReaction direction="right-to-left" evidence="12">
        <dbReference type="Rhea" id="RHEA:53382"/>
    </physiologicalReaction>
</comment>
<dbReference type="Gramene" id="ABO97379">
    <property type="protein sequence ID" value="ABO97379"/>
    <property type="gene ID" value="OSTLU_3755"/>
</dbReference>
<evidence type="ECO:0000256" key="4">
    <source>
        <dbReference type="ARBA" id="ARBA00022694"/>
    </source>
</evidence>
<proteinExistence type="inferred from homology"/>
<dbReference type="EC" id="1.3.1.88" evidence="9"/>
<dbReference type="GeneID" id="5003369"/>
<comment type="similarity">
    <text evidence="8">Belongs to the Dus family. Dus1 subfamily.</text>
</comment>
<keyword evidence="16" id="KW-1185">Reference proteome</keyword>
<dbReference type="Gene3D" id="3.20.20.70">
    <property type="entry name" value="Aldolase class I"/>
    <property type="match status" value="1"/>
</dbReference>
<dbReference type="AlphaFoldDB" id="A4S141"/>
<protein>
    <recommendedName>
        <fullName evidence="9">tRNA-dihydrouridine(16/17) synthase [NAD(P)(+)]</fullName>
        <ecNumber evidence="9">1.3.1.88</ecNumber>
    </recommendedName>
</protein>
<evidence type="ECO:0000256" key="12">
    <source>
        <dbReference type="ARBA" id="ARBA00048934"/>
    </source>
</evidence>
<evidence type="ECO:0000256" key="13">
    <source>
        <dbReference type="ARBA" id="ARBA00049467"/>
    </source>
</evidence>
<dbReference type="PANTHER" id="PTHR11082:SF5">
    <property type="entry name" value="TRNA-DIHYDROURIDINE(16_17) SYNTHASE [NAD(P)(+)]-LIKE"/>
    <property type="match status" value="1"/>
</dbReference>
<dbReference type="EMBL" id="CP000588">
    <property type="protein sequence ID" value="ABO97379.1"/>
    <property type="molecule type" value="Genomic_DNA"/>
</dbReference>
<dbReference type="Proteomes" id="UP000001568">
    <property type="component" value="Chromosome 8"/>
</dbReference>
<keyword evidence="7" id="KW-0520">NAD</keyword>
<keyword evidence="6" id="KW-0560">Oxidoreductase</keyword>
<evidence type="ECO:0000256" key="3">
    <source>
        <dbReference type="ARBA" id="ARBA00022643"/>
    </source>
</evidence>
<feature type="domain" description="DUS-like FMN-binding" evidence="14">
    <location>
        <begin position="20"/>
        <end position="243"/>
    </location>
</feature>
<accession>A4S141</accession>
<dbReference type="OMA" id="NPCLFAN"/>
<evidence type="ECO:0000256" key="11">
    <source>
        <dbReference type="ARBA" id="ARBA00047652"/>
    </source>
</evidence>
<dbReference type="GO" id="GO:0050660">
    <property type="term" value="F:flavin adenine dinucleotide binding"/>
    <property type="evidence" value="ECO:0007669"/>
    <property type="project" value="InterPro"/>
</dbReference>
<dbReference type="CDD" id="cd02801">
    <property type="entry name" value="DUS_like_FMN"/>
    <property type="match status" value="1"/>
</dbReference>
<evidence type="ECO:0000313" key="15">
    <source>
        <dbReference type="EMBL" id="ABO97379.1"/>
    </source>
</evidence>
<evidence type="ECO:0000256" key="5">
    <source>
        <dbReference type="ARBA" id="ARBA00022857"/>
    </source>
</evidence>
<dbReference type="HOGENOM" id="CLU_013299_5_0_1"/>
<evidence type="ECO:0000256" key="1">
    <source>
        <dbReference type="ARBA" id="ARBA00001917"/>
    </source>
</evidence>
<dbReference type="InterPro" id="IPR035587">
    <property type="entry name" value="DUS-like_FMN-bd"/>
</dbReference>
<dbReference type="RefSeq" id="XP_001419086.1">
    <property type="nucleotide sequence ID" value="XM_001419049.1"/>
</dbReference>
<gene>
    <name evidence="15" type="ORF">OSTLU_3755</name>
</gene>
<keyword evidence="3" id="KW-0288">FMN</keyword>
<keyword evidence="5" id="KW-0521">NADP</keyword>
<keyword evidence="4" id="KW-0819">tRNA processing</keyword>
<dbReference type="Pfam" id="PF01207">
    <property type="entry name" value="Dus"/>
    <property type="match status" value="1"/>
</dbReference>
<evidence type="ECO:0000256" key="8">
    <source>
        <dbReference type="ARBA" id="ARBA00038313"/>
    </source>
</evidence>
<dbReference type="GO" id="GO:0017150">
    <property type="term" value="F:tRNA dihydrouridine synthase activity"/>
    <property type="evidence" value="ECO:0007669"/>
    <property type="project" value="InterPro"/>
</dbReference>
<keyword evidence="2" id="KW-0285">Flavoprotein</keyword>
<name>A4S141_OSTLU</name>
<comment type="catalytic activity">
    <reaction evidence="13">
        <text>5,6-dihydrouridine(17) in tRNA + NADP(+) = uridine(17) in tRNA + NADPH + H(+)</text>
        <dbReference type="Rhea" id="RHEA:53368"/>
        <dbReference type="Rhea" id="RHEA-COMP:13541"/>
        <dbReference type="Rhea" id="RHEA-COMP:13542"/>
        <dbReference type="ChEBI" id="CHEBI:15378"/>
        <dbReference type="ChEBI" id="CHEBI:57783"/>
        <dbReference type="ChEBI" id="CHEBI:58349"/>
        <dbReference type="ChEBI" id="CHEBI:65315"/>
        <dbReference type="ChEBI" id="CHEBI:74443"/>
        <dbReference type="EC" id="1.3.1.88"/>
    </reaction>
    <physiologicalReaction direction="right-to-left" evidence="13">
        <dbReference type="Rhea" id="RHEA:53370"/>
    </physiologicalReaction>
</comment>
<reference evidence="15 16" key="1">
    <citation type="journal article" date="2007" name="Proc. Natl. Acad. Sci. U.S.A.">
        <title>The tiny eukaryote Ostreococcus provides genomic insights into the paradox of plankton speciation.</title>
        <authorList>
            <person name="Palenik B."/>
            <person name="Grimwood J."/>
            <person name="Aerts A."/>
            <person name="Rouze P."/>
            <person name="Salamov A."/>
            <person name="Putnam N."/>
            <person name="Dupont C."/>
            <person name="Jorgensen R."/>
            <person name="Derelle E."/>
            <person name="Rombauts S."/>
            <person name="Zhou K."/>
            <person name="Otillar R."/>
            <person name="Merchant S.S."/>
            <person name="Podell S."/>
            <person name="Gaasterland T."/>
            <person name="Napoli C."/>
            <person name="Gendler K."/>
            <person name="Manuell A."/>
            <person name="Tai V."/>
            <person name="Vallon O."/>
            <person name="Piganeau G."/>
            <person name="Jancek S."/>
            <person name="Heijde M."/>
            <person name="Jabbari K."/>
            <person name="Bowler C."/>
            <person name="Lohr M."/>
            <person name="Robbens S."/>
            <person name="Werner G."/>
            <person name="Dubchak I."/>
            <person name="Pazour G.J."/>
            <person name="Ren Q."/>
            <person name="Paulsen I."/>
            <person name="Delwiche C."/>
            <person name="Schmutz J."/>
            <person name="Rokhsar D."/>
            <person name="Van de Peer Y."/>
            <person name="Moreau H."/>
            <person name="Grigoriev I.V."/>
        </authorList>
    </citation>
    <scope>NUCLEOTIDE SEQUENCE [LARGE SCALE GENOMIC DNA]</scope>
    <source>
        <strain evidence="15 16">CCE9901</strain>
    </source>
</reference>
<comment type="cofactor">
    <cofactor evidence="1">
        <name>FMN</name>
        <dbReference type="ChEBI" id="CHEBI:58210"/>
    </cofactor>
</comment>
<feature type="non-terminal residue" evidence="15">
    <location>
        <position position="307"/>
    </location>
</feature>
<dbReference type="InterPro" id="IPR013785">
    <property type="entry name" value="Aldolase_TIM"/>
</dbReference>
<feature type="non-terminal residue" evidence="15">
    <location>
        <position position="1"/>
    </location>
</feature>
<evidence type="ECO:0000259" key="14">
    <source>
        <dbReference type="Pfam" id="PF01207"/>
    </source>
</evidence>
<evidence type="ECO:0000313" key="16">
    <source>
        <dbReference type="Proteomes" id="UP000001568"/>
    </source>
</evidence>
<dbReference type="PANTHER" id="PTHR11082">
    <property type="entry name" value="TRNA-DIHYDROURIDINE SYNTHASE"/>
    <property type="match status" value="1"/>
</dbReference>